<dbReference type="EMBL" id="ADLK01000024">
    <property type="protein sequence ID" value="KMW18131.1"/>
    <property type="molecule type" value="Genomic_DNA"/>
</dbReference>
<dbReference type="Pfam" id="PF12833">
    <property type="entry name" value="HTH_18"/>
    <property type="match status" value="1"/>
</dbReference>
<evidence type="ECO:0000259" key="4">
    <source>
        <dbReference type="PROSITE" id="PS01124"/>
    </source>
</evidence>
<gene>
    <name evidence="5" type="ORF">HMPREF9470_03041</name>
</gene>
<dbReference type="Gene3D" id="1.10.10.60">
    <property type="entry name" value="Homeodomain-like"/>
    <property type="match status" value="2"/>
</dbReference>
<dbReference type="InterPro" id="IPR011256">
    <property type="entry name" value="Reg_factor_effector_dom_sf"/>
</dbReference>
<dbReference type="InterPro" id="IPR050959">
    <property type="entry name" value="MarA-like"/>
</dbReference>
<dbReference type="PATRIC" id="fig|742734.4.peg.3253"/>
<protein>
    <recommendedName>
        <fullName evidence="4">HTH araC/xylS-type domain-containing protein</fullName>
    </recommendedName>
</protein>
<name>A0A0J9C159_9FIRM</name>
<evidence type="ECO:0000313" key="5">
    <source>
        <dbReference type="EMBL" id="KMW18131.1"/>
    </source>
</evidence>
<proteinExistence type="predicted"/>
<dbReference type="GeneID" id="93162426"/>
<dbReference type="OrthoDB" id="9801123at2"/>
<dbReference type="InterPro" id="IPR010499">
    <property type="entry name" value="AraC_E-bd"/>
</dbReference>
<dbReference type="GO" id="GO:0043565">
    <property type="term" value="F:sequence-specific DNA binding"/>
    <property type="evidence" value="ECO:0007669"/>
    <property type="project" value="InterPro"/>
</dbReference>
<dbReference type="PANTHER" id="PTHR47504:SF5">
    <property type="entry name" value="RIGHT ORIGIN-BINDING PROTEIN"/>
    <property type="match status" value="1"/>
</dbReference>
<reference evidence="5 6" key="1">
    <citation type="submission" date="2011-04" db="EMBL/GenBank/DDBJ databases">
        <title>The Genome Sequence of Clostridium citroniae WAL-19142.</title>
        <authorList>
            <consortium name="The Broad Institute Genome Sequencing Platform"/>
            <person name="Earl A."/>
            <person name="Ward D."/>
            <person name="Feldgarden M."/>
            <person name="Gevers D."/>
            <person name="Warren Y.A."/>
            <person name="Tyrrell K.L."/>
            <person name="Citron D.M."/>
            <person name="Goldstein E.J."/>
            <person name="Daigneault M."/>
            <person name="Allen-Vercoe E."/>
            <person name="Young S.K."/>
            <person name="Zeng Q."/>
            <person name="Gargeya S."/>
            <person name="Fitzgerald M."/>
            <person name="Haas B."/>
            <person name="Abouelleil A."/>
            <person name="Alvarado L."/>
            <person name="Arachchi H.M."/>
            <person name="Berlin A."/>
            <person name="Brown A."/>
            <person name="Chapman S.B."/>
            <person name="Chen Z."/>
            <person name="Dunbar C."/>
            <person name="Freedman E."/>
            <person name="Gearin G."/>
            <person name="Gellesch M."/>
            <person name="Goldberg J."/>
            <person name="Griggs A."/>
            <person name="Gujja S."/>
            <person name="Heilman E.R."/>
            <person name="Heiman D."/>
            <person name="Howarth C."/>
            <person name="Larson L."/>
            <person name="Lui A."/>
            <person name="MacDonald P.J."/>
            <person name="Mehta T."/>
            <person name="Montmayeur A."/>
            <person name="Murphy C."/>
            <person name="Neiman D."/>
            <person name="Pearson M."/>
            <person name="Priest M."/>
            <person name="Roberts A."/>
            <person name="Saif S."/>
            <person name="Shea T."/>
            <person name="Shenoy N."/>
            <person name="Sisk P."/>
            <person name="Stolte C."/>
            <person name="Sykes S."/>
            <person name="White J."/>
            <person name="Yandava C."/>
            <person name="Wortman J."/>
            <person name="Nusbaum C."/>
            <person name="Birren B."/>
        </authorList>
    </citation>
    <scope>NUCLEOTIDE SEQUENCE [LARGE SCALE GENOMIC DNA]</scope>
    <source>
        <strain evidence="5 6">WAL-19142</strain>
    </source>
</reference>
<dbReference type="GO" id="GO:0003700">
    <property type="term" value="F:DNA-binding transcription factor activity"/>
    <property type="evidence" value="ECO:0007669"/>
    <property type="project" value="InterPro"/>
</dbReference>
<dbReference type="PROSITE" id="PS01124">
    <property type="entry name" value="HTH_ARAC_FAMILY_2"/>
    <property type="match status" value="1"/>
</dbReference>
<dbReference type="AlphaFoldDB" id="A0A0J9C159"/>
<dbReference type="InterPro" id="IPR009057">
    <property type="entry name" value="Homeodomain-like_sf"/>
</dbReference>
<dbReference type="RefSeq" id="WP_048930150.1">
    <property type="nucleotide sequence ID" value="NZ_KQ235879.1"/>
</dbReference>
<keyword evidence="3" id="KW-0804">Transcription</keyword>
<dbReference type="SMART" id="SM00342">
    <property type="entry name" value="HTH_ARAC"/>
    <property type="match status" value="1"/>
</dbReference>
<keyword evidence="1" id="KW-0805">Transcription regulation</keyword>
<dbReference type="InterPro" id="IPR029441">
    <property type="entry name" value="Cass2"/>
</dbReference>
<feature type="domain" description="HTH araC/xylS-type" evidence="4">
    <location>
        <begin position="8"/>
        <end position="105"/>
    </location>
</feature>
<dbReference type="Pfam" id="PF14526">
    <property type="entry name" value="Cass2"/>
    <property type="match status" value="1"/>
</dbReference>
<dbReference type="InterPro" id="IPR018060">
    <property type="entry name" value="HTH_AraC"/>
</dbReference>
<dbReference type="Gene3D" id="3.20.80.10">
    <property type="entry name" value="Regulatory factor, effector binding domain"/>
    <property type="match status" value="1"/>
</dbReference>
<evidence type="ECO:0000313" key="6">
    <source>
        <dbReference type="Proteomes" id="UP000037392"/>
    </source>
</evidence>
<accession>A0A0J9C159</accession>
<dbReference type="Proteomes" id="UP000037392">
    <property type="component" value="Unassembled WGS sequence"/>
</dbReference>
<evidence type="ECO:0000256" key="3">
    <source>
        <dbReference type="ARBA" id="ARBA00023163"/>
    </source>
</evidence>
<evidence type="ECO:0000256" key="2">
    <source>
        <dbReference type="ARBA" id="ARBA00023125"/>
    </source>
</evidence>
<dbReference type="PANTHER" id="PTHR47504">
    <property type="entry name" value="RIGHT ORIGIN-BINDING PROTEIN"/>
    <property type="match status" value="1"/>
</dbReference>
<dbReference type="SUPFAM" id="SSF55136">
    <property type="entry name" value="Probable bacterial effector-binding domain"/>
    <property type="match status" value="1"/>
</dbReference>
<dbReference type="SUPFAM" id="SSF46689">
    <property type="entry name" value="Homeodomain-like"/>
    <property type="match status" value="2"/>
</dbReference>
<sequence length="285" mass="32940">MEWVGRFNQAMEYIEEHITEETDYEALGRIVCCSAYQFQRMFVFMSDIPLSEYIRRRKMSLAAVDLQRGRRIIDIALKYGYSSPTAFTRAFCTVHGMAPSRAKQEGVMLKTYPPLSFKLVVKGTEELNYRIERRDCFRVAGISRVLARDMEENFKTVPDMWDRAVMDGTIDRMLSIMDREPGGLLGLTACGSREVWKYYIAVPTTRTGHGFEEYTVPSSMWAIFPGEGTNRTLQDLERRVVTEWLPNSGYEYGTAPDVELYIHADPDHAQYEYWLPVTVGKERPI</sequence>
<keyword evidence="2" id="KW-0238">DNA-binding</keyword>
<dbReference type="SMART" id="SM00871">
    <property type="entry name" value="AraC_E_bind"/>
    <property type="match status" value="1"/>
</dbReference>
<comment type="caution">
    <text evidence="5">The sequence shown here is derived from an EMBL/GenBank/DDBJ whole genome shotgun (WGS) entry which is preliminary data.</text>
</comment>
<organism evidence="5 6">
    <name type="scientific">[Clostridium] citroniae WAL-19142</name>
    <dbReference type="NCBI Taxonomy" id="742734"/>
    <lineage>
        <taxon>Bacteria</taxon>
        <taxon>Bacillati</taxon>
        <taxon>Bacillota</taxon>
        <taxon>Clostridia</taxon>
        <taxon>Lachnospirales</taxon>
        <taxon>Lachnospiraceae</taxon>
        <taxon>Enterocloster</taxon>
    </lineage>
</organism>
<evidence type="ECO:0000256" key="1">
    <source>
        <dbReference type="ARBA" id="ARBA00023015"/>
    </source>
</evidence>